<comment type="subunit">
    <text evidence="4">Homodimer. Associates with components of the exosome multienzyme ribonuclease complex, such as EXOSC3 and EXOSC4. Interacts with NDOR1.</text>
</comment>
<evidence type="ECO:0000256" key="6">
    <source>
        <dbReference type="ARBA" id="ARBA00015636"/>
    </source>
</evidence>
<feature type="binding site" evidence="17">
    <location>
        <begin position="230"/>
        <end position="241"/>
    </location>
    <ligand>
        <name>substrate</name>
    </ligand>
</feature>
<protein>
    <recommendedName>
        <fullName evidence="6 15">m7GpppX diphosphatase</fullName>
        <ecNumber evidence="5 15">3.6.1.59</ecNumber>
    </recommendedName>
</protein>
<evidence type="ECO:0000256" key="13">
    <source>
        <dbReference type="ARBA" id="ARBA00023242"/>
    </source>
</evidence>
<dbReference type="Pfam" id="PF11969">
    <property type="entry name" value="DcpS_C"/>
    <property type="match status" value="1"/>
</dbReference>
<dbReference type="GO" id="GO:0000932">
    <property type="term" value="C:P-body"/>
    <property type="evidence" value="ECO:0007669"/>
    <property type="project" value="TreeGrafter"/>
</dbReference>
<evidence type="ECO:0000256" key="5">
    <source>
        <dbReference type="ARBA" id="ARBA00012520"/>
    </source>
</evidence>
<evidence type="ECO:0000313" key="18">
    <source>
        <dbReference type="EMBL" id="CAG6673959.1"/>
    </source>
</evidence>
<keyword evidence="12" id="KW-0508">mRNA splicing</keyword>
<comment type="subcellular location">
    <subcellularLocation>
        <location evidence="2">Cytoplasm</location>
    </subcellularLocation>
    <subcellularLocation>
        <location evidence="1 15">Nucleus</location>
    </subcellularLocation>
</comment>
<organism evidence="18">
    <name type="scientific">Cacopsylla melanoneura</name>
    <dbReference type="NCBI Taxonomy" id="428564"/>
    <lineage>
        <taxon>Eukaryota</taxon>
        <taxon>Metazoa</taxon>
        <taxon>Ecdysozoa</taxon>
        <taxon>Arthropoda</taxon>
        <taxon>Hexapoda</taxon>
        <taxon>Insecta</taxon>
        <taxon>Pterygota</taxon>
        <taxon>Neoptera</taxon>
        <taxon>Paraneoptera</taxon>
        <taxon>Hemiptera</taxon>
        <taxon>Sternorrhyncha</taxon>
        <taxon>Psylloidea</taxon>
        <taxon>Psyllidae</taxon>
        <taxon>Psyllinae</taxon>
        <taxon>Cacopsylla</taxon>
    </lineage>
</organism>
<dbReference type="Gene3D" id="3.30.428.10">
    <property type="entry name" value="HIT-like"/>
    <property type="match status" value="1"/>
</dbReference>
<evidence type="ECO:0000256" key="17">
    <source>
        <dbReference type="PIRSR" id="PIRSR028973-2"/>
    </source>
</evidence>
<keyword evidence="8" id="KW-0597">Phosphoprotein</keyword>
<dbReference type="GO" id="GO:0140932">
    <property type="term" value="F:5'-(N(7)-methyl 5'-triphosphoguanosine)-[mRNA] diphosphatase activity"/>
    <property type="evidence" value="ECO:0007669"/>
    <property type="project" value="UniProtKB-EC"/>
</dbReference>
<feature type="binding site" evidence="17">
    <location>
        <position position="168"/>
    </location>
    <ligand>
        <name>substrate</name>
    </ligand>
</feature>
<keyword evidence="9 15" id="KW-0507">mRNA processing</keyword>
<dbReference type="EMBL" id="HBUF01232537">
    <property type="protein sequence ID" value="CAG6673959.1"/>
    <property type="molecule type" value="Transcribed_RNA"/>
</dbReference>
<dbReference type="InterPro" id="IPR011145">
    <property type="entry name" value="Scavenger_mRNA_decap_enz_N"/>
</dbReference>
<feature type="binding site" evidence="17">
    <location>
        <position position="138"/>
    </location>
    <ligand>
        <name>substrate</name>
    </ligand>
</feature>
<evidence type="ECO:0000256" key="8">
    <source>
        <dbReference type="ARBA" id="ARBA00022553"/>
    </source>
</evidence>
<dbReference type="AlphaFoldDB" id="A0A8D8SQ92"/>
<comment type="similarity">
    <text evidence="3 15">Belongs to the HIT family.</text>
</comment>
<dbReference type="PIRSF" id="PIRSF028973">
    <property type="entry name" value="Scavenger_mRNA_decap_enz"/>
    <property type="match status" value="1"/>
</dbReference>
<dbReference type="GO" id="GO:0008380">
    <property type="term" value="P:RNA splicing"/>
    <property type="evidence" value="ECO:0007669"/>
    <property type="project" value="UniProtKB-KW"/>
</dbReference>
<evidence type="ECO:0000256" key="14">
    <source>
        <dbReference type="ARBA" id="ARBA00048222"/>
    </source>
</evidence>
<feature type="binding site" evidence="17">
    <location>
        <position position="170"/>
    </location>
    <ligand>
        <name>substrate</name>
    </ligand>
</feature>
<reference evidence="18" key="1">
    <citation type="submission" date="2021-05" db="EMBL/GenBank/DDBJ databases">
        <authorList>
            <person name="Alioto T."/>
            <person name="Alioto T."/>
            <person name="Gomez Garrido J."/>
        </authorList>
    </citation>
    <scope>NUCLEOTIDE SEQUENCE</scope>
</reference>
<dbReference type="Pfam" id="PF05652">
    <property type="entry name" value="DcpS"/>
    <property type="match status" value="1"/>
</dbReference>
<evidence type="ECO:0000256" key="12">
    <source>
        <dbReference type="ARBA" id="ARBA00023187"/>
    </source>
</evidence>
<keyword evidence="13 15" id="KW-0539">Nucleus</keyword>
<evidence type="ECO:0000256" key="7">
    <source>
        <dbReference type="ARBA" id="ARBA00022490"/>
    </source>
</evidence>
<dbReference type="PANTHER" id="PTHR12978:SF0">
    <property type="entry name" value="M7GPPPX DIPHOSPHATASE"/>
    <property type="match status" value="1"/>
</dbReference>
<accession>A0A8D8SQ92</accession>
<name>A0A8D8SQ92_9HEMI</name>
<dbReference type="SUPFAM" id="SSF102860">
    <property type="entry name" value="mRNA decapping enzyme DcpS N-terminal domain"/>
    <property type="match status" value="1"/>
</dbReference>
<evidence type="ECO:0000256" key="3">
    <source>
        <dbReference type="ARBA" id="ARBA00010208"/>
    </source>
</evidence>
<keyword evidence="11" id="KW-0007">Acetylation</keyword>
<evidence type="ECO:0000256" key="2">
    <source>
        <dbReference type="ARBA" id="ARBA00004496"/>
    </source>
</evidence>
<dbReference type="FunFam" id="3.30.428.10:FF:000006">
    <property type="entry name" value="m7GpppX diphosphatase"/>
    <property type="match status" value="1"/>
</dbReference>
<dbReference type="PANTHER" id="PTHR12978">
    <property type="entry name" value="HISTIDINE TRIAD HIT PROTEIN MEMBER"/>
    <property type="match status" value="1"/>
</dbReference>
<dbReference type="EC" id="3.6.1.59" evidence="5 15"/>
<feature type="active site" description="Nucleophile" evidence="16">
    <location>
        <position position="239"/>
    </location>
</feature>
<dbReference type="GO" id="GO:0006397">
    <property type="term" value="P:mRNA processing"/>
    <property type="evidence" value="ECO:0007669"/>
    <property type="project" value="UniProtKB-KW"/>
</dbReference>
<dbReference type="GO" id="GO:0005634">
    <property type="term" value="C:nucleus"/>
    <property type="evidence" value="ECO:0007669"/>
    <property type="project" value="UniProtKB-SubCell"/>
</dbReference>
<keyword evidence="7" id="KW-0963">Cytoplasm</keyword>
<dbReference type="InterPro" id="IPR036265">
    <property type="entry name" value="HIT-like_sf"/>
</dbReference>
<dbReference type="GO" id="GO:0000340">
    <property type="term" value="F:RNA 7-methylguanosine cap binding"/>
    <property type="evidence" value="ECO:0007669"/>
    <property type="project" value="UniProtKB-UniRule"/>
</dbReference>
<evidence type="ECO:0000256" key="16">
    <source>
        <dbReference type="PIRSR" id="PIRSR028973-1"/>
    </source>
</evidence>
<evidence type="ECO:0000256" key="15">
    <source>
        <dbReference type="PIRNR" id="PIRNR028973"/>
    </source>
</evidence>
<evidence type="ECO:0000256" key="4">
    <source>
        <dbReference type="ARBA" id="ARBA00011140"/>
    </source>
</evidence>
<dbReference type="Gene3D" id="3.30.200.40">
    <property type="entry name" value="Scavenger mRNA decapping enzyme, N-terminal domain"/>
    <property type="match status" value="1"/>
</dbReference>
<evidence type="ECO:0000256" key="11">
    <source>
        <dbReference type="ARBA" id="ARBA00022990"/>
    </source>
</evidence>
<comment type="catalytic activity">
    <reaction evidence="14 15">
        <text>a 5'-end (N(7)-methyl 5'-triphosphoguanosine)-ribonucleoside in mRNA + H2O = N(7)-methyl-GMP + a 5'-end diphospho-ribonucleoside in mRNA + 2 H(+)</text>
        <dbReference type="Rhea" id="RHEA:65388"/>
        <dbReference type="Rhea" id="RHEA-COMP:17165"/>
        <dbReference type="Rhea" id="RHEA-COMP:17167"/>
        <dbReference type="ChEBI" id="CHEBI:15377"/>
        <dbReference type="ChEBI" id="CHEBI:15378"/>
        <dbReference type="ChEBI" id="CHEBI:58285"/>
        <dbReference type="ChEBI" id="CHEBI:156461"/>
        <dbReference type="ChEBI" id="CHEBI:167616"/>
        <dbReference type="EC" id="3.6.1.59"/>
    </reaction>
</comment>
<feature type="binding site" evidence="17">
    <location>
        <position position="148"/>
    </location>
    <ligand>
        <name>substrate</name>
    </ligand>
</feature>
<dbReference type="GO" id="GO:0000290">
    <property type="term" value="P:deadenylation-dependent decapping of nuclear-transcribed mRNA"/>
    <property type="evidence" value="ECO:0007669"/>
    <property type="project" value="UniProtKB-UniRule"/>
</dbReference>
<proteinExistence type="inferred from homology"/>
<evidence type="ECO:0000256" key="10">
    <source>
        <dbReference type="ARBA" id="ARBA00022801"/>
    </source>
</evidence>
<dbReference type="SUPFAM" id="SSF54197">
    <property type="entry name" value="HIT-like"/>
    <property type="match status" value="1"/>
</dbReference>
<evidence type="ECO:0000256" key="9">
    <source>
        <dbReference type="ARBA" id="ARBA00022664"/>
    </source>
</evidence>
<dbReference type="InterPro" id="IPR008594">
    <property type="entry name" value="DcpS/DCS2"/>
</dbReference>
<keyword evidence="10 15" id="KW-0378">Hydrolase</keyword>
<evidence type="ECO:0000256" key="1">
    <source>
        <dbReference type="ARBA" id="ARBA00004123"/>
    </source>
</evidence>
<comment type="function">
    <text evidence="15">Decapping scavenger enzyme that catalyzes the cleavage of a residual cap structure following the degradation of mRNAs by the 3'-&gt;5' exosome-mediated mRNA decay pathway.</text>
</comment>
<sequence length="315" mass="36016">MSDSGSFSFENLSKFVVKRVLSDSPDRKLIFVEGSLSGKEGAAVLVLEKKAFDEKAIQALCTEESLLVKNFVNDVYSTYECFPAAKLNGIKTTLVYPATAKHIQKYERKTVHIVEETAKTYKTITLPYILSEQFSVQWVYNILEHKSEADRIVFEDPDKNLGFVLLPDLKWDGQIATLYLQAVVHRRDVRSIRDLTAEHLPLLENIRDQGLKAIEDKYGVSKSQLRIYLHYQPSYYHLHVHFTYLQYDAPGIHTERAHLLSTVIANIKLFPDYYQKATIPFTLTEEGDKALFHTFLDKGILTSSKKESTTTTTPQ</sequence>
<dbReference type="FunFam" id="3.30.200.40:FF:000001">
    <property type="entry name" value="m7GpppX diphosphatase"/>
    <property type="match status" value="1"/>
</dbReference>